<dbReference type="InterPro" id="IPR003781">
    <property type="entry name" value="CoA-bd"/>
</dbReference>
<dbReference type="PROSITE" id="PS01216">
    <property type="entry name" value="SUCCINYL_COA_LIG_1"/>
    <property type="match status" value="1"/>
</dbReference>
<dbReference type="InterPro" id="IPR036291">
    <property type="entry name" value="NAD(P)-bd_dom_sf"/>
</dbReference>
<feature type="non-terminal residue" evidence="6">
    <location>
        <position position="1"/>
    </location>
</feature>
<dbReference type="InterPro" id="IPR033847">
    <property type="entry name" value="Citrt_syn/SCS-alpha_CS"/>
</dbReference>
<dbReference type="PANTHER" id="PTHR11117:SF2">
    <property type="entry name" value="SUCCINATE--COA LIGASE [ADP_GDP-FORMING] SUBUNIT ALPHA, MITOCHONDRIAL"/>
    <property type="match status" value="1"/>
</dbReference>
<dbReference type="GO" id="GO:0004775">
    <property type="term" value="F:succinate-CoA ligase (ADP-forming) activity"/>
    <property type="evidence" value="ECO:0007669"/>
    <property type="project" value="TreeGrafter"/>
</dbReference>
<accession>A0A5J5N8Q4</accession>
<evidence type="ECO:0000256" key="4">
    <source>
        <dbReference type="PIRSR" id="PIRSR001553-1"/>
    </source>
</evidence>
<dbReference type="SUPFAM" id="SSF51735">
    <property type="entry name" value="NAD(P)-binding Rossmann-fold domains"/>
    <property type="match status" value="1"/>
</dbReference>
<evidence type="ECO:0000256" key="1">
    <source>
        <dbReference type="ARBA" id="ARBA00022532"/>
    </source>
</evidence>
<dbReference type="InterPro" id="IPR005810">
    <property type="entry name" value="CoA_lig_alpha"/>
</dbReference>
<dbReference type="Proteomes" id="UP000326062">
    <property type="component" value="Chromosome 1"/>
</dbReference>
<evidence type="ECO:0000313" key="6">
    <source>
        <dbReference type="EMBL" id="KAB0387100.1"/>
    </source>
</evidence>
<evidence type="ECO:0000313" key="7">
    <source>
        <dbReference type="Proteomes" id="UP000326062"/>
    </source>
</evidence>
<dbReference type="Gene3D" id="3.40.50.720">
    <property type="entry name" value="NAD(P)-binding Rossmann-like Domain"/>
    <property type="match status" value="1"/>
</dbReference>
<dbReference type="GO" id="GO:0009361">
    <property type="term" value="C:succinate-CoA ligase complex (ADP-forming)"/>
    <property type="evidence" value="ECO:0007669"/>
    <property type="project" value="TreeGrafter"/>
</dbReference>
<sequence length="281" mass="28951">SSLGKSGILPHLAIICNSSDNRIRHCSYTTSRKHLYVDKNAKIICQGFTGKLGTFHSQQALEYGTKLAGGTTPGKGGKTRPGLPVFNTVKEAKEQTAATAAVIYVPPPLAAAATDEAVEAEAPLVVRIPAGIPRRTCPGECKTGITPGRIHKKGRVSILSRSGTLTYEAAHQTTQVGLGQSLCVGLGGDPFNGTDFTDCLEIFLNDPATEGIILIGEIGSPKAKPVVSFIAGLTAPPGRRTGHAGAITAGGKGGAKERIAALQSAGVVVSMSPAQLGTTIY</sequence>
<dbReference type="PIRSF" id="PIRSF001553">
    <property type="entry name" value="SucCS_alpha"/>
    <property type="match status" value="1"/>
</dbReference>
<name>A0A5J5N8Q4_MUNRE</name>
<keyword evidence="3" id="KW-0547">Nucleotide-binding</keyword>
<dbReference type="GO" id="GO:0004776">
    <property type="term" value="F:succinate-CoA ligase (GDP-forming) activity"/>
    <property type="evidence" value="ECO:0007669"/>
    <property type="project" value="TreeGrafter"/>
</dbReference>
<dbReference type="AlphaFoldDB" id="A0A5J5N8Q4"/>
<proteinExistence type="predicted"/>
<dbReference type="Gene3D" id="3.40.50.261">
    <property type="entry name" value="Succinyl-CoA synthetase domains"/>
    <property type="match status" value="1"/>
</dbReference>
<evidence type="ECO:0000256" key="2">
    <source>
        <dbReference type="ARBA" id="ARBA00022598"/>
    </source>
</evidence>
<dbReference type="GO" id="GO:0000166">
    <property type="term" value="F:nucleotide binding"/>
    <property type="evidence" value="ECO:0007669"/>
    <property type="project" value="UniProtKB-KW"/>
</dbReference>
<dbReference type="SUPFAM" id="SSF52210">
    <property type="entry name" value="Succinyl-CoA synthetase domains"/>
    <property type="match status" value="1"/>
</dbReference>
<dbReference type="SMART" id="SM00881">
    <property type="entry name" value="CoA_binding"/>
    <property type="match status" value="1"/>
</dbReference>
<dbReference type="GO" id="GO:0005739">
    <property type="term" value="C:mitochondrion"/>
    <property type="evidence" value="ECO:0007669"/>
    <property type="project" value="TreeGrafter"/>
</dbReference>
<dbReference type="Pfam" id="PF02629">
    <property type="entry name" value="CoA_binding"/>
    <property type="match status" value="1"/>
</dbReference>
<feature type="non-terminal residue" evidence="6">
    <location>
        <position position="281"/>
    </location>
</feature>
<dbReference type="PANTHER" id="PTHR11117">
    <property type="entry name" value="SUCCINYL-COA LIGASE SUBUNIT ALPHA"/>
    <property type="match status" value="1"/>
</dbReference>
<keyword evidence="2" id="KW-0436">Ligase</keyword>
<organism evidence="6 7">
    <name type="scientific">Muntiacus reevesi</name>
    <name type="common">Reeves' muntjac</name>
    <name type="synonym">Cervus reevesi</name>
    <dbReference type="NCBI Taxonomy" id="9886"/>
    <lineage>
        <taxon>Eukaryota</taxon>
        <taxon>Metazoa</taxon>
        <taxon>Chordata</taxon>
        <taxon>Craniata</taxon>
        <taxon>Vertebrata</taxon>
        <taxon>Euteleostomi</taxon>
        <taxon>Mammalia</taxon>
        <taxon>Eutheria</taxon>
        <taxon>Laurasiatheria</taxon>
        <taxon>Artiodactyla</taxon>
        <taxon>Ruminantia</taxon>
        <taxon>Pecora</taxon>
        <taxon>Cervidae</taxon>
        <taxon>Muntiacinae</taxon>
        <taxon>Muntiacus</taxon>
    </lineage>
</organism>
<dbReference type="InterPro" id="IPR016102">
    <property type="entry name" value="Succinyl-CoA_synth-like"/>
</dbReference>
<keyword evidence="7" id="KW-1185">Reference proteome</keyword>
<evidence type="ECO:0000256" key="3">
    <source>
        <dbReference type="ARBA" id="ARBA00022741"/>
    </source>
</evidence>
<evidence type="ECO:0000259" key="5">
    <source>
        <dbReference type="SMART" id="SM00881"/>
    </source>
</evidence>
<dbReference type="InterPro" id="IPR005811">
    <property type="entry name" value="SUCC_ACL_C"/>
</dbReference>
<protein>
    <recommendedName>
        <fullName evidence="5">CoA-binding domain-containing protein</fullName>
    </recommendedName>
</protein>
<keyword evidence="1" id="KW-0816">Tricarboxylic acid cycle</keyword>
<feature type="active site" description="Tele-phosphohistidine intermediate" evidence="4">
    <location>
        <position position="243"/>
    </location>
</feature>
<feature type="domain" description="CoA-binding" evidence="5">
    <location>
        <begin position="36"/>
        <end position="132"/>
    </location>
</feature>
<reference evidence="6 7" key="1">
    <citation type="submission" date="2019-06" db="EMBL/GenBank/DDBJ databases">
        <title>Discovery of a novel chromosome fission-fusion reversal in muntjac.</title>
        <authorList>
            <person name="Mudd A.B."/>
            <person name="Bredeson J.V."/>
            <person name="Baum R."/>
            <person name="Hockemeyer D."/>
            <person name="Rokhsar D.S."/>
        </authorList>
    </citation>
    <scope>NUCLEOTIDE SEQUENCE [LARGE SCALE GENOMIC DNA]</scope>
    <source>
        <strain evidence="6">UCam_UCB_Mr</strain>
        <tissue evidence="6">Fibroblast cell line</tissue>
    </source>
</reference>
<comment type="caution">
    <text evidence="6">The sequence shown here is derived from an EMBL/GenBank/DDBJ whole genome shotgun (WGS) entry which is preliminary data.</text>
</comment>
<dbReference type="GO" id="GO:0006099">
    <property type="term" value="P:tricarboxylic acid cycle"/>
    <property type="evidence" value="ECO:0007669"/>
    <property type="project" value="UniProtKB-KW"/>
</dbReference>
<dbReference type="EMBL" id="VCEB01000001">
    <property type="protein sequence ID" value="KAB0387100.1"/>
    <property type="molecule type" value="Genomic_DNA"/>
</dbReference>
<dbReference type="Pfam" id="PF00549">
    <property type="entry name" value="Ligase_CoA"/>
    <property type="match status" value="1"/>
</dbReference>
<gene>
    <name evidence="6" type="ORF">FD755_002056</name>
</gene>